<sequence>MNKHTLLGCTLLALFTACQFQINPSNDTTSETELQLPDSLSARRIQYVLDMRQEAAQQVWPAFGEKKVEGPFIYFNGEDSEVFFPNQQVLNSLTTSETFSEDYVLSPRTDSIPYHFELMISFEEADSTKLYYNNPVQQFLSVEETGIYIPSVSSTESWSAMVLHEMFHHFQYNTPEFKEYTKKRIAQLPFDIRDLRKLCLEDKSFLEAVQKENDLLLQAIDQEPNRMALIRSYLKARKSRMEQYGKVYPLLEEVENFYDIQEGSARFMEYKGMKVMEQWSKSEHEPSIQKDSLFHSHKEFQDVKFTQPDFEYLTYAGPATYHYATGFAILRLLELLEVPFQDKILSSPEIGLHTYLEDYISRQEGS</sequence>
<dbReference type="RefSeq" id="WP_105000820.1">
    <property type="nucleotide sequence ID" value="NZ_MQVX01000001.1"/>
</dbReference>
<evidence type="ECO:0000313" key="2">
    <source>
        <dbReference type="Proteomes" id="UP000239366"/>
    </source>
</evidence>
<dbReference type="OrthoDB" id="1491184at2"/>
<dbReference type="Proteomes" id="UP000239366">
    <property type="component" value="Unassembled WGS sequence"/>
</dbReference>
<accession>A0A2S7T6L1</accession>
<name>A0A2S7T6L1_9FLAO</name>
<dbReference type="PROSITE" id="PS51257">
    <property type="entry name" value="PROKAR_LIPOPROTEIN"/>
    <property type="match status" value="1"/>
</dbReference>
<gene>
    <name evidence="1" type="ORF">BST99_04975</name>
</gene>
<comment type="caution">
    <text evidence="1">The sequence shown here is derived from an EMBL/GenBank/DDBJ whole genome shotgun (WGS) entry which is preliminary data.</text>
</comment>
<reference evidence="2" key="1">
    <citation type="submission" date="2016-11" db="EMBL/GenBank/DDBJ databases">
        <title>Trade-off between light-utilization and light-protection in marine flavobacteria.</title>
        <authorList>
            <person name="Kumagai Y."/>
            <person name="Yoshizawa S."/>
            <person name="Kogure K."/>
        </authorList>
    </citation>
    <scope>NUCLEOTIDE SEQUENCE [LARGE SCALE GENOMIC DNA]</scope>
    <source>
        <strain evidence="2">SG-18</strain>
    </source>
</reference>
<protein>
    <submittedName>
        <fullName evidence="1">Uncharacterized protein</fullName>
    </submittedName>
</protein>
<evidence type="ECO:0000313" key="1">
    <source>
        <dbReference type="EMBL" id="PQJ15167.1"/>
    </source>
</evidence>
<dbReference type="AlphaFoldDB" id="A0A2S7T6L1"/>
<proteinExistence type="predicted"/>
<dbReference type="EMBL" id="MQVX01000001">
    <property type="protein sequence ID" value="PQJ15167.1"/>
    <property type="molecule type" value="Genomic_DNA"/>
</dbReference>
<keyword evidence="2" id="KW-1185">Reference proteome</keyword>
<organism evidence="1 2">
    <name type="scientific">Aureicoccus marinus</name>
    <dbReference type="NCBI Taxonomy" id="754435"/>
    <lineage>
        <taxon>Bacteria</taxon>
        <taxon>Pseudomonadati</taxon>
        <taxon>Bacteroidota</taxon>
        <taxon>Flavobacteriia</taxon>
        <taxon>Flavobacteriales</taxon>
        <taxon>Flavobacteriaceae</taxon>
        <taxon>Aureicoccus</taxon>
    </lineage>
</organism>